<feature type="domain" description="DUF2828" evidence="1">
    <location>
        <begin position="273"/>
        <end position="445"/>
    </location>
</feature>
<dbReference type="InterPro" id="IPR011205">
    <property type="entry name" value="UCP015417_vWA"/>
</dbReference>
<accession>A0A8J5HNH3</accession>
<evidence type="ECO:0000259" key="1">
    <source>
        <dbReference type="Pfam" id="PF11443"/>
    </source>
</evidence>
<name>A0A8J5HNH3_ZINOF</name>
<dbReference type="Gene3D" id="3.40.50.410">
    <property type="entry name" value="von Willebrand factor, type A domain"/>
    <property type="match status" value="1"/>
</dbReference>
<comment type="caution">
    <text evidence="3">The sequence shown here is derived from an EMBL/GenBank/DDBJ whole genome shotgun (WGS) entry which is preliminary data.</text>
</comment>
<dbReference type="AlphaFoldDB" id="A0A8J5HNH3"/>
<feature type="domain" description="DUF7788" evidence="2">
    <location>
        <begin position="447"/>
        <end position="578"/>
    </location>
</feature>
<gene>
    <name evidence="3" type="ORF">ZIOFF_011950</name>
</gene>
<dbReference type="InterPro" id="IPR058580">
    <property type="entry name" value="DUF2828"/>
</dbReference>
<feature type="domain" description="DUF2828" evidence="1">
    <location>
        <begin position="142"/>
        <end position="255"/>
    </location>
</feature>
<proteinExistence type="predicted"/>
<dbReference type="PANTHER" id="PTHR31373">
    <property type="entry name" value="OS06G0652100 PROTEIN"/>
    <property type="match status" value="1"/>
</dbReference>
<protein>
    <submittedName>
        <fullName evidence="3">Uncharacterized protein</fullName>
    </submittedName>
</protein>
<dbReference type="Proteomes" id="UP000734854">
    <property type="component" value="Unassembled WGS sequence"/>
</dbReference>
<evidence type="ECO:0000313" key="4">
    <source>
        <dbReference type="Proteomes" id="UP000734854"/>
    </source>
</evidence>
<dbReference type="EMBL" id="JACMSC010000003">
    <property type="protein sequence ID" value="KAG6529736.1"/>
    <property type="molecule type" value="Genomic_DNA"/>
</dbReference>
<reference evidence="3 4" key="1">
    <citation type="submission" date="2020-08" db="EMBL/GenBank/DDBJ databases">
        <title>Plant Genome Project.</title>
        <authorList>
            <person name="Zhang R.-G."/>
        </authorList>
    </citation>
    <scope>NUCLEOTIDE SEQUENCE [LARGE SCALE GENOMIC DNA]</scope>
    <source>
        <tissue evidence="3">Rhizome</tissue>
    </source>
</reference>
<evidence type="ECO:0000313" key="3">
    <source>
        <dbReference type="EMBL" id="KAG6529736.1"/>
    </source>
</evidence>
<dbReference type="InterPro" id="IPR056690">
    <property type="entry name" value="DUF7788"/>
</dbReference>
<dbReference type="PIRSF" id="PIRSF015417">
    <property type="entry name" value="T31B5_30_vWA"/>
    <property type="match status" value="1"/>
</dbReference>
<dbReference type="Pfam" id="PF11443">
    <property type="entry name" value="DUF2828"/>
    <property type="match status" value="2"/>
</dbReference>
<dbReference type="SUPFAM" id="SSF53300">
    <property type="entry name" value="vWA-like"/>
    <property type="match status" value="1"/>
</dbReference>
<dbReference type="Pfam" id="PF25043">
    <property type="entry name" value="DUF7788"/>
    <property type="match status" value="1"/>
</dbReference>
<dbReference type="InterPro" id="IPR036465">
    <property type="entry name" value="vWFA_dom_sf"/>
</dbReference>
<dbReference type="PANTHER" id="PTHR31373:SF17">
    <property type="entry name" value="OS06G0652100 PROTEIN"/>
    <property type="match status" value="1"/>
</dbReference>
<organism evidence="3 4">
    <name type="scientific">Zingiber officinale</name>
    <name type="common">Ginger</name>
    <name type="synonym">Amomum zingiber</name>
    <dbReference type="NCBI Taxonomy" id="94328"/>
    <lineage>
        <taxon>Eukaryota</taxon>
        <taxon>Viridiplantae</taxon>
        <taxon>Streptophyta</taxon>
        <taxon>Embryophyta</taxon>
        <taxon>Tracheophyta</taxon>
        <taxon>Spermatophyta</taxon>
        <taxon>Magnoliopsida</taxon>
        <taxon>Liliopsida</taxon>
        <taxon>Zingiberales</taxon>
        <taxon>Zingiberaceae</taxon>
        <taxon>Zingiber</taxon>
    </lineage>
</organism>
<sequence length="620" mass="69130">MTGPAYFEASVARIRCGTSQMYRLLHLHLQTKLQVYESQTYPFFTRASSSFSLPKMAPTAAGVVLLGPPEIRHLLPPPSSVASKPDPFLDLADTGSNASTPPPPMGLTENLSPTFLTTGDPCLDLADTVSNASTPRPPMGLTENLSPTFLSTGDPCLDFFFQIVPDTPAATVAELLSSAWEKEAPTALKLICHLRGVRGTGKSDREGFYSSALWLHRHHPKTLTSNLQPISEFGYLKDLPEILHRLVAGDDARAKAKASRIKHYFHCSVFLRRVLSVDLRHLSEGELTKISLAAKWCPTPDSSFDRSILLCEAVARRLFPRDTHPDYTSLEEEHYAYRVRDRLRREALVPLRRALELPEVYMSAGQWSVLPYNHVASVAMKNYKKLFAKHDSGRFDEYIDNVKKGKAKIAAGALLPHEILKDAGDDVAELQWKRMIEDLSTRGSLRNCIAVCDVSGSMRGTPIEVCVALGLLISELSEDPWKGRVITFSESPELHLIKGDSLQEKTEFIYNMDWGTNTDFQKVFDKMLAVAVEGKLPPEAMVKRLFVFSDMEFDEASANPWETDYEAICRKFREAGYKEAVVSKNLVKLFLEGGDGVLNPRTVMETAIAGEEYQKLVVFD</sequence>
<keyword evidence="4" id="KW-1185">Reference proteome</keyword>
<evidence type="ECO:0000259" key="2">
    <source>
        <dbReference type="Pfam" id="PF25043"/>
    </source>
</evidence>